<dbReference type="RefSeq" id="WP_184832536.1">
    <property type="nucleotide sequence ID" value="NZ_JACHMN010000001.1"/>
</dbReference>
<protein>
    <submittedName>
        <fullName evidence="1">Uncharacterized protein</fullName>
    </submittedName>
</protein>
<dbReference type="AlphaFoldDB" id="A0A841BK89"/>
<sequence>MDARVRGWSLLKVEAIELLDDDWPGWVRVRLVDAADVSWTFEGKVPIFFAGDAPTRATSLPVAAHIRCHVLRTDRGADGREVSVVSTAMDGVETEDGLDEFRVFSDQIEQPAME</sequence>
<comment type="caution">
    <text evidence="1">The sequence shown here is derived from an EMBL/GenBank/DDBJ whole genome shotgun (WGS) entry which is preliminary data.</text>
</comment>
<accession>A0A841BK89</accession>
<name>A0A841BK89_9ACTN</name>
<evidence type="ECO:0000313" key="2">
    <source>
        <dbReference type="Proteomes" id="UP000587527"/>
    </source>
</evidence>
<keyword evidence="2" id="KW-1185">Reference proteome</keyword>
<reference evidence="1 2" key="1">
    <citation type="submission" date="2020-08" db="EMBL/GenBank/DDBJ databases">
        <title>Sequencing the genomes of 1000 actinobacteria strains.</title>
        <authorList>
            <person name="Klenk H.-P."/>
        </authorList>
    </citation>
    <scope>NUCLEOTIDE SEQUENCE [LARGE SCALE GENOMIC DNA]</scope>
    <source>
        <strain evidence="1 2">DSM 45362</strain>
    </source>
</reference>
<organism evidence="1 2">
    <name type="scientific">Allocatelliglobosispora scoriae</name>
    <dbReference type="NCBI Taxonomy" id="643052"/>
    <lineage>
        <taxon>Bacteria</taxon>
        <taxon>Bacillati</taxon>
        <taxon>Actinomycetota</taxon>
        <taxon>Actinomycetes</taxon>
        <taxon>Micromonosporales</taxon>
        <taxon>Micromonosporaceae</taxon>
        <taxon>Allocatelliglobosispora</taxon>
    </lineage>
</organism>
<dbReference type="EMBL" id="JACHMN010000001">
    <property type="protein sequence ID" value="MBB5867599.1"/>
    <property type="molecule type" value="Genomic_DNA"/>
</dbReference>
<evidence type="ECO:0000313" key="1">
    <source>
        <dbReference type="EMBL" id="MBB5867599.1"/>
    </source>
</evidence>
<dbReference type="Proteomes" id="UP000587527">
    <property type="component" value="Unassembled WGS sequence"/>
</dbReference>
<proteinExistence type="predicted"/>
<gene>
    <name evidence="1" type="ORF">F4553_000978</name>
</gene>